<feature type="domain" description="Peptidase A1" evidence="5">
    <location>
        <begin position="86"/>
        <end position="409"/>
    </location>
</feature>
<dbReference type="Pfam" id="PF14543">
    <property type="entry name" value="TAXi_N"/>
    <property type="match status" value="1"/>
</dbReference>
<feature type="compositionally biased region" description="Polar residues" evidence="4">
    <location>
        <begin position="424"/>
        <end position="442"/>
    </location>
</feature>
<dbReference type="Proteomes" id="UP001630127">
    <property type="component" value="Unassembled WGS sequence"/>
</dbReference>
<sequence>MLIWGCEAASCGTFGFDMHHSYSDSVKSILDLDGSLPERYSFDYYSATAHRDRLIRGRHLSTTPTSPLTFIAGNDTHHVNTPGSLYYANVSVGTPELWFLVALDTGSDLFWLPCDCRSCVRSMITKSGQQLDFNMYSPSTSSTSMTVPCNSAMCYARSPCLADSHDACPYKINYLSNGTSSSGLLIEDVLHFTTDDSLQKVVNAPITLGCGIMQTGVFLEGTAPNGLFGLGMESISVPSVIASKGIVVDSFSMCFGNDGIGRIIFGDKGGSDQGETPFNLDQLHPTYNVSVTQIAVGENITNVDCPVIFDSGTSSTYVNDPAYTTITENFNSRVEEPRYFQPDTRVPFEYCYKPRTDSFPAYVVQAKQGGGYMYCLGVVKSEDVNIIGQNYMTGYRVVFNREKMVLGWKASNCYDAEQTNTGSSNTFPINQQNATGAPSPSSVGPKATSARGQSLGAGSYEHNSNSLSSKALIFLFSLLFILS</sequence>
<dbReference type="AlphaFoldDB" id="A0ABD3A1W1"/>
<dbReference type="Gene3D" id="2.40.70.10">
    <property type="entry name" value="Acid Proteases"/>
    <property type="match status" value="3"/>
</dbReference>
<dbReference type="PANTHER" id="PTHR13683:SF826">
    <property type="entry name" value="ASPARTYL PROTEASE FAMILY PROTEIN 1"/>
    <property type="match status" value="1"/>
</dbReference>
<evidence type="ECO:0000313" key="6">
    <source>
        <dbReference type="EMBL" id="KAL3525229.1"/>
    </source>
</evidence>
<dbReference type="InterPro" id="IPR001461">
    <property type="entry name" value="Aspartic_peptidase_A1"/>
</dbReference>
<keyword evidence="3" id="KW-0064">Aspartyl protease</keyword>
<evidence type="ECO:0000256" key="1">
    <source>
        <dbReference type="ARBA" id="ARBA00007447"/>
    </source>
</evidence>
<dbReference type="EMBL" id="JBJUIK010000006">
    <property type="protein sequence ID" value="KAL3525229.1"/>
    <property type="molecule type" value="Genomic_DNA"/>
</dbReference>
<reference evidence="6 7" key="1">
    <citation type="submission" date="2024-11" db="EMBL/GenBank/DDBJ databases">
        <title>A near-complete genome assembly of Cinchona calisaya.</title>
        <authorList>
            <person name="Lian D.C."/>
            <person name="Zhao X.W."/>
            <person name="Wei L."/>
        </authorList>
    </citation>
    <scope>NUCLEOTIDE SEQUENCE [LARGE SCALE GENOMIC DNA]</scope>
    <source>
        <tissue evidence="6">Nenye</tissue>
    </source>
</reference>
<feature type="region of interest" description="Disordered" evidence="4">
    <location>
        <begin position="424"/>
        <end position="450"/>
    </location>
</feature>
<feature type="active site" evidence="2">
    <location>
        <position position="310"/>
    </location>
</feature>
<evidence type="ECO:0000259" key="5">
    <source>
        <dbReference type="PROSITE" id="PS51767"/>
    </source>
</evidence>
<keyword evidence="3" id="KW-0645">Protease</keyword>
<dbReference type="InterPro" id="IPR033121">
    <property type="entry name" value="PEPTIDASE_A1"/>
</dbReference>
<dbReference type="SUPFAM" id="SSF50630">
    <property type="entry name" value="Acid proteases"/>
    <property type="match status" value="1"/>
</dbReference>
<evidence type="ECO:0000256" key="2">
    <source>
        <dbReference type="PIRSR" id="PIRSR601461-1"/>
    </source>
</evidence>
<accession>A0ABD3A1W1</accession>
<dbReference type="PROSITE" id="PS00141">
    <property type="entry name" value="ASP_PROTEASE"/>
    <property type="match status" value="1"/>
</dbReference>
<evidence type="ECO:0000256" key="3">
    <source>
        <dbReference type="RuleBase" id="RU000454"/>
    </source>
</evidence>
<name>A0ABD3A1W1_9GENT</name>
<keyword evidence="7" id="KW-1185">Reference proteome</keyword>
<dbReference type="PANTHER" id="PTHR13683">
    <property type="entry name" value="ASPARTYL PROTEASES"/>
    <property type="match status" value="1"/>
</dbReference>
<keyword evidence="3" id="KW-0378">Hydrolase</keyword>
<organism evidence="6 7">
    <name type="scientific">Cinchona calisaya</name>
    <dbReference type="NCBI Taxonomy" id="153742"/>
    <lineage>
        <taxon>Eukaryota</taxon>
        <taxon>Viridiplantae</taxon>
        <taxon>Streptophyta</taxon>
        <taxon>Embryophyta</taxon>
        <taxon>Tracheophyta</taxon>
        <taxon>Spermatophyta</taxon>
        <taxon>Magnoliopsida</taxon>
        <taxon>eudicotyledons</taxon>
        <taxon>Gunneridae</taxon>
        <taxon>Pentapetalae</taxon>
        <taxon>asterids</taxon>
        <taxon>lamiids</taxon>
        <taxon>Gentianales</taxon>
        <taxon>Rubiaceae</taxon>
        <taxon>Cinchonoideae</taxon>
        <taxon>Cinchoneae</taxon>
        <taxon>Cinchona</taxon>
    </lineage>
</organism>
<dbReference type="InterPro" id="IPR032861">
    <property type="entry name" value="TAXi_N"/>
</dbReference>
<dbReference type="GO" id="GO:0006508">
    <property type="term" value="P:proteolysis"/>
    <property type="evidence" value="ECO:0007669"/>
    <property type="project" value="UniProtKB-KW"/>
</dbReference>
<comment type="similarity">
    <text evidence="1 3">Belongs to the peptidase A1 family.</text>
</comment>
<dbReference type="FunFam" id="2.40.70.10:FF:000012">
    <property type="entry name" value="Aspartyl protease family protein 1"/>
    <property type="match status" value="1"/>
</dbReference>
<dbReference type="GO" id="GO:0004190">
    <property type="term" value="F:aspartic-type endopeptidase activity"/>
    <property type="evidence" value="ECO:0007669"/>
    <property type="project" value="UniProtKB-KW"/>
</dbReference>
<protein>
    <recommendedName>
        <fullName evidence="5">Peptidase A1 domain-containing protein</fullName>
    </recommendedName>
</protein>
<feature type="active site" evidence="2">
    <location>
        <position position="104"/>
    </location>
</feature>
<dbReference type="PROSITE" id="PS51767">
    <property type="entry name" value="PEPTIDASE_A1"/>
    <property type="match status" value="1"/>
</dbReference>
<comment type="caution">
    <text evidence="6">The sequence shown here is derived from an EMBL/GenBank/DDBJ whole genome shotgun (WGS) entry which is preliminary data.</text>
</comment>
<dbReference type="InterPro" id="IPR001969">
    <property type="entry name" value="Aspartic_peptidase_AS"/>
</dbReference>
<proteinExistence type="inferred from homology"/>
<dbReference type="PRINTS" id="PR00792">
    <property type="entry name" value="PEPSIN"/>
</dbReference>
<gene>
    <name evidence="6" type="ORF">ACH5RR_013601</name>
</gene>
<dbReference type="InterPro" id="IPR021109">
    <property type="entry name" value="Peptidase_aspartic_dom_sf"/>
</dbReference>
<evidence type="ECO:0000256" key="4">
    <source>
        <dbReference type="SAM" id="MobiDB-lite"/>
    </source>
</evidence>
<evidence type="ECO:0000313" key="7">
    <source>
        <dbReference type="Proteomes" id="UP001630127"/>
    </source>
</evidence>